<evidence type="ECO:0000256" key="1">
    <source>
        <dbReference type="SAM" id="MobiDB-lite"/>
    </source>
</evidence>
<feature type="transmembrane region" description="Helical" evidence="2">
    <location>
        <begin position="193"/>
        <end position="215"/>
    </location>
</feature>
<evidence type="ECO:0000313" key="5">
    <source>
        <dbReference type="Proteomes" id="UP000198727"/>
    </source>
</evidence>
<organism evidence="4 5">
    <name type="scientific">Amycolatopsis arida</name>
    <dbReference type="NCBI Taxonomy" id="587909"/>
    <lineage>
        <taxon>Bacteria</taxon>
        <taxon>Bacillati</taxon>
        <taxon>Actinomycetota</taxon>
        <taxon>Actinomycetes</taxon>
        <taxon>Pseudonocardiales</taxon>
        <taxon>Pseudonocardiaceae</taxon>
        <taxon>Amycolatopsis</taxon>
    </lineage>
</organism>
<reference evidence="5" key="1">
    <citation type="submission" date="2016-10" db="EMBL/GenBank/DDBJ databases">
        <authorList>
            <person name="Varghese N."/>
            <person name="Submissions S."/>
        </authorList>
    </citation>
    <scope>NUCLEOTIDE SEQUENCE [LARGE SCALE GENOMIC DNA]</scope>
    <source>
        <strain evidence="5">CGMCC 4.5579</strain>
    </source>
</reference>
<feature type="transmembrane region" description="Helical" evidence="2">
    <location>
        <begin position="78"/>
        <end position="97"/>
    </location>
</feature>
<dbReference type="InterPro" id="IPR000572">
    <property type="entry name" value="OxRdtase_Mopterin-bd_dom"/>
</dbReference>
<accession>A0A1I5ZDC4</accession>
<keyword evidence="5" id="KW-1185">Reference proteome</keyword>
<evidence type="ECO:0000256" key="2">
    <source>
        <dbReference type="SAM" id="Phobius"/>
    </source>
</evidence>
<gene>
    <name evidence="4" type="ORF">SAMN05421810_10965</name>
</gene>
<keyword evidence="2" id="KW-1133">Transmembrane helix</keyword>
<sequence>METSAESPARPVARLSIPAAALVGVLALVAALAAGHLVAAFVGINASPYLAVGNSAIDLTPTPVKDFAVQTFGIYDKLVLLAGMAVVMLLVAVVAGVLSRRSPLPGTVAIVLLGVVAGIAVFSRPDLSAVALLAPAASLLAGVVAFRWLHTLGTRRSTPALGLTELGEDDESELPAERAPRGKPEPVPGRRGFLLGAGGVAVGAGVAGLGGQLVARTTSAASSRAEIGRLVPVRAAPPIPPGADFARAGTPTFLTPNPAFYRVDTALVVPQVRAEDWSLRIHGMVDRELSFSYDDIRDRPLVERTITMTCVSNEVGGPYISTANFLGVDLRHLLVEAGVRPGAEQLYSTSVDGYTAGTPIVTTMDPDREAMLAIGMNGEPLPLDHGFPARLVVPGLYGYVSATKWVTDLEVTTWAARKSYWLQRGWGQQAPIKTQSRIDTPKGFQTLPAGRVVIAGIAWAQTTGITKVEIRLGTGPWQEALLSTEVNEDTWRMWRVDLDLPPGNHQVACRATDDSGYTQTSDRVGTVPDGATGWHTISFTTR</sequence>
<feature type="compositionally biased region" description="Basic and acidic residues" evidence="1">
    <location>
        <begin position="175"/>
        <end position="184"/>
    </location>
</feature>
<dbReference type="PANTHER" id="PTHR19372">
    <property type="entry name" value="SULFITE REDUCTASE"/>
    <property type="match status" value="1"/>
</dbReference>
<dbReference type="Pfam" id="PF00174">
    <property type="entry name" value="Oxidored_molyb"/>
    <property type="match status" value="1"/>
</dbReference>
<dbReference type="STRING" id="587909.SAMN05421810_10965"/>
<keyword evidence="2" id="KW-0472">Membrane</keyword>
<dbReference type="Gene3D" id="2.60.40.650">
    <property type="match status" value="1"/>
</dbReference>
<feature type="domain" description="Oxidoreductase molybdopterin-binding" evidence="3">
    <location>
        <begin position="268"/>
        <end position="421"/>
    </location>
</feature>
<evidence type="ECO:0000313" key="4">
    <source>
        <dbReference type="EMBL" id="SFQ54428.1"/>
    </source>
</evidence>
<dbReference type="AlphaFoldDB" id="A0A1I5ZDC4"/>
<dbReference type="EMBL" id="FOWW01000009">
    <property type="protein sequence ID" value="SFQ54428.1"/>
    <property type="molecule type" value="Genomic_DNA"/>
</dbReference>
<keyword evidence="2" id="KW-0812">Transmembrane</keyword>
<feature type="region of interest" description="Disordered" evidence="1">
    <location>
        <begin position="161"/>
        <end position="188"/>
    </location>
</feature>
<dbReference type="RefSeq" id="WP_092534044.1">
    <property type="nucleotide sequence ID" value="NZ_FOWW01000009.1"/>
</dbReference>
<dbReference type="Proteomes" id="UP000198727">
    <property type="component" value="Unassembled WGS sequence"/>
</dbReference>
<dbReference type="Gene3D" id="3.90.420.10">
    <property type="entry name" value="Oxidoreductase, molybdopterin-binding domain"/>
    <property type="match status" value="1"/>
</dbReference>
<dbReference type="InterPro" id="IPR036374">
    <property type="entry name" value="OxRdtase_Mopterin-bd_sf"/>
</dbReference>
<feature type="transmembrane region" description="Helical" evidence="2">
    <location>
        <begin position="104"/>
        <end position="123"/>
    </location>
</feature>
<proteinExistence type="predicted"/>
<dbReference type="InterPro" id="IPR014756">
    <property type="entry name" value="Ig_E-set"/>
</dbReference>
<protein>
    <submittedName>
        <fullName evidence="4">DMSO/TMAO reductase YedYZ, molybdopterin-dependent catalytic subunit</fullName>
    </submittedName>
</protein>
<dbReference type="OrthoDB" id="9795587at2"/>
<dbReference type="SUPFAM" id="SSF81296">
    <property type="entry name" value="E set domains"/>
    <property type="match status" value="1"/>
</dbReference>
<dbReference type="GO" id="GO:0006790">
    <property type="term" value="P:sulfur compound metabolic process"/>
    <property type="evidence" value="ECO:0007669"/>
    <property type="project" value="TreeGrafter"/>
</dbReference>
<name>A0A1I5ZDC4_9PSEU</name>
<dbReference type="PANTHER" id="PTHR19372:SF7">
    <property type="entry name" value="SULFITE OXIDASE, MITOCHONDRIAL"/>
    <property type="match status" value="1"/>
</dbReference>
<dbReference type="SUPFAM" id="SSF56524">
    <property type="entry name" value="Oxidoreductase molybdopterin-binding domain"/>
    <property type="match status" value="1"/>
</dbReference>
<dbReference type="GO" id="GO:0020037">
    <property type="term" value="F:heme binding"/>
    <property type="evidence" value="ECO:0007669"/>
    <property type="project" value="TreeGrafter"/>
</dbReference>
<dbReference type="GO" id="GO:0008482">
    <property type="term" value="F:sulfite oxidase activity"/>
    <property type="evidence" value="ECO:0007669"/>
    <property type="project" value="TreeGrafter"/>
</dbReference>
<feature type="transmembrane region" description="Helical" evidence="2">
    <location>
        <begin position="20"/>
        <end position="44"/>
    </location>
</feature>
<dbReference type="GO" id="GO:0043546">
    <property type="term" value="F:molybdopterin cofactor binding"/>
    <property type="evidence" value="ECO:0007669"/>
    <property type="project" value="TreeGrafter"/>
</dbReference>
<feature type="transmembrane region" description="Helical" evidence="2">
    <location>
        <begin position="129"/>
        <end position="149"/>
    </location>
</feature>
<evidence type="ECO:0000259" key="3">
    <source>
        <dbReference type="Pfam" id="PF00174"/>
    </source>
</evidence>